<dbReference type="KEGG" id="pfj:MYCFIDRAFT_84644"/>
<keyword evidence="3" id="KW-1185">Reference proteome</keyword>
<evidence type="ECO:0000313" key="2">
    <source>
        <dbReference type="EMBL" id="EME80620.1"/>
    </source>
</evidence>
<sequence>MVTATTTHATQAAPANQAGPANQTEEESHSLVATAKATQITDELGDEFSWKSLAAESETPENQASKQPKVMLYRDTAVQTDLTDPLIEFHAREDQYVKAAATHNLSTTATTSLL</sequence>
<feature type="compositionally biased region" description="Low complexity" evidence="1">
    <location>
        <begin position="1"/>
        <end position="23"/>
    </location>
</feature>
<feature type="region of interest" description="Disordered" evidence="1">
    <location>
        <begin position="1"/>
        <end position="38"/>
    </location>
</feature>
<protein>
    <submittedName>
        <fullName evidence="2">Uncharacterized protein</fullName>
    </submittedName>
</protein>
<dbReference type="EMBL" id="KB446561">
    <property type="protein sequence ID" value="EME80620.1"/>
    <property type="molecule type" value="Genomic_DNA"/>
</dbReference>
<dbReference type="AlphaFoldDB" id="M2YSB7"/>
<name>M2YSB7_PSEFD</name>
<accession>M2YSB7</accession>
<organism evidence="2 3">
    <name type="scientific">Pseudocercospora fijiensis (strain CIRAD86)</name>
    <name type="common">Black leaf streak disease fungus</name>
    <name type="synonym">Mycosphaerella fijiensis</name>
    <dbReference type="NCBI Taxonomy" id="383855"/>
    <lineage>
        <taxon>Eukaryota</taxon>
        <taxon>Fungi</taxon>
        <taxon>Dikarya</taxon>
        <taxon>Ascomycota</taxon>
        <taxon>Pezizomycotina</taxon>
        <taxon>Dothideomycetes</taxon>
        <taxon>Dothideomycetidae</taxon>
        <taxon>Mycosphaerellales</taxon>
        <taxon>Mycosphaerellaceae</taxon>
        <taxon>Pseudocercospora</taxon>
    </lineage>
</organism>
<dbReference type="RefSeq" id="XP_007929506.1">
    <property type="nucleotide sequence ID" value="XM_007931315.1"/>
</dbReference>
<evidence type="ECO:0000256" key="1">
    <source>
        <dbReference type="SAM" id="MobiDB-lite"/>
    </source>
</evidence>
<dbReference type="Proteomes" id="UP000016932">
    <property type="component" value="Unassembled WGS sequence"/>
</dbReference>
<dbReference type="GeneID" id="19342227"/>
<gene>
    <name evidence="2" type="ORF">MYCFIDRAFT_84644</name>
</gene>
<dbReference type="HOGENOM" id="CLU_2122133_0_0_1"/>
<dbReference type="VEuPathDB" id="FungiDB:MYCFIDRAFT_84644"/>
<evidence type="ECO:0000313" key="3">
    <source>
        <dbReference type="Proteomes" id="UP000016932"/>
    </source>
</evidence>
<reference evidence="2 3" key="1">
    <citation type="journal article" date="2012" name="PLoS Pathog.">
        <title>Diverse lifestyles and strategies of plant pathogenesis encoded in the genomes of eighteen Dothideomycetes fungi.</title>
        <authorList>
            <person name="Ohm R.A."/>
            <person name="Feau N."/>
            <person name="Henrissat B."/>
            <person name="Schoch C.L."/>
            <person name="Horwitz B.A."/>
            <person name="Barry K.W."/>
            <person name="Condon B.J."/>
            <person name="Copeland A.C."/>
            <person name="Dhillon B."/>
            <person name="Glaser F."/>
            <person name="Hesse C.N."/>
            <person name="Kosti I."/>
            <person name="LaButti K."/>
            <person name="Lindquist E.A."/>
            <person name="Lucas S."/>
            <person name="Salamov A.A."/>
            <person name="Bradshaw R.E."/>
            <person name="Ciuffetti L."/>
            <person name="Hamelin R.C."/>
            <person name="Kema G.H.J."/>
            <person name="Lawrence C."/>
            <person name="Scott J.A."/>
            <person name="Spatafora J.W."/>
            <person name="Turgeon B.G."/>
            <person name="de Wit P.J.G.M."/>
            <person name="Zhong S."/>
            <person name="Goodwin S.B."/>
            <person name="Grigoriev I.V."/>
        </authorList>
    </citation>
    <scope>NUCLEOTIDE SEQUENCE [LARGE SCALE GENOMIC DNA]</scope>
    <source>
        <strain evidence="2 3">CIRAD86</strain>
    </source>
</reference>
<proteinExistence type="predicted"/>